<dbReference type="PANTHER" id="PTHR11686">
    <property type="entry name" value="GAMMA GLUTAMYL TRANSPEPTIDASE"/>
    <property type="match status" value="1"/>
</dbReference>
<protein>
    <submittedName>
        <fullName evidence="1">Gamma-glutamyltransferase</fullName>
        <ecNumber evidence="1">2.3.2.2</ecNumber>
    </submittedName>
</protein>
<feature type="non-terminal residue" evidence="1">
    <location>
        <position position="1"/>
    </location>
</feature>
<evidence type="ECO:0000313" key="1">
    <source>
        <dbReference type="EMBL" id="MFC6755271.1"/>
    </source>
</evidence>
<accession>A0ABD5SFT6</accession>
<organism evidence="1 2">
    <name type="scientific">Halorubrum tibetense</name>
    <dbReference type="NCBI Taxonomy" id="175631"/>
    <lineage>
        <taxon>Archaea</taxon>
        <taxon>Methanobacteriati</taxon>
        <taxon>Methanobacteriota</taxon>
        <taxon>Stenosarchaea group</taxon>
        <taxon>Halobacteria</taxon>
        <taxon>Halobacteriales</taxon>
        <taxon>Haloferacaceae</taxon>
        <taxon>Halorubrum</taxon>
    </lineage>
</organism>
<dbReference type="Gene3D" id="3.60.20.40">
    <property type="match status" value="1"/>
</dbReference>
<comment type="caution">
    <text evidence="1">The sequence shown here is derived from an EMBL/GenBank/DDBJ whole genome shotgun (WGS) entry which is preliminary data.</text>
</comment>
<dbReference type="SUPFAM" id="SSF56235">
    <property type="entry name" value="N-terminal nucleophile aminohydrolases (Ntn hydrolases)"/>
    <property type="match status" value="1"/>
</dbReference>
<dbReference type="GO" id="GO:0103068">
    <property type="term" value="F:leukotriene C4 gamma-glutamyl transferase activity"/>
    <property type="evidence" value="ECO:0007669"/>
    <property type="project" value="UniProtKB-EC"/>
</dbReference>
<dbReference type="InterPro" id="IPR000101">
    <property type="entry name" value="GGT_peptidase"/>
</dbReference>
<reference evidence="1 2" key="1">
    <citation type="journal article" date="2019" name="Int. J. Syst. Evol. Microbiol.">
        <title>The Global Catalogue of Microorganisms (GCM) 10K type strain sequencing project: providing services to taxonomists for standard genome sequencing and annotation.</title>
        <authorList>
            <consortium name="The Broad Institute Genomics Platform"/>
            <consortium name="The Broad Institute Genome Sequencing Center for Infectious Disease"/>
            <person name="Wu L."/>
            <person name="Ma J."/>
        </authorList>
    </citation>
    <scope>NUCLEOTIDE SEQUENCE [LARGE SCALE GENOMIC DNA]</scope>
    <source>
        <strain evidence="1 2">CGMCC 1.3239</strain>
    </source>
</reference>
<dbReference type="EMBL" id="JBHSWW010000664">
    <property type="protein sequence ID" value="MFC6755271.1"/>
    <property type="molecule type" value="Genomic_DNA"/>
</dbReference>
<dbReference type="PANTHER" id="PTHR11686:SF9">
    <property type="entry name" value="RE13973P"/>
    <property type="match status" value="1"/>
</dbReference>
<dbReference type="InterPro" id="IPR043137">
    <property type="entry name" value="GGT_ssub_C"/>
</dbReference>
<dbReference type="EC" id="2.3.2.2" evidence="1"/>
<keyword evidence="1" id="KW-0808">Transferase</keyword>
<dbReference type="InterPro" id="IPR029055">
    <property type="entry name" value="Ntn_hydrolases_N"/>
</dbReference>
<dbReference type="AlphaFoldDB" id="A0ABD5SFT6"/>
<dbReference type="RefSeq" id="WP_379784257.1">
    <property type="nucleotide sequence ID" value="NZ_JBHSWW010000664.1"/>
</dbReference>
<sequence length="111" mass="11981">TLILKGDKPVMTVGAAGGPTIITQVVQAIINHLDLGLSLNDALGKSRIHQQWRPDMLFVESNLPAGIRQSLVVRGHKLKEMPPYGSTQAIALVDGKLIAVAEPRLKIRNAE</sequence>
<dbReference type="Proteomes" id="UP001596442">
    <property type="component" value="Unassembled WGS sequence"/>
</dbReference>
<evidence type="ECO:0000313" key="2">
    <source>
        <dbReference type="Proteomes" id="UP001596442"/>
    </source>
</evidence>
<keyword evidence="2" id="KW-1185">Reference proteome</keyword>
<name>A0ABD5SFT6_9EURY</name>
<keyword evidence="1" id="KW-0012">Acyltransferase</keyword>
<gene>
    <name evidence="1" type="ORF">ACFQEU_17625</name>
</gene>
<dbReference type="Pfam" id="PF01019">
    <property type="entry name" value="G_glu_transpept"/>
    <property type="match status" value="1"/>
</dbReference>
<proteinExistence type="predicted"/>